<evidence type="ECO:0000259" key="1">
    <source>
        <dbReference type="Pfam" id="PF25791"/>
    </source>
</evidence>
<accession>M3A5S1</accession>
<evidence type="ECO:0008006" key="6">
    <source>
        <dbReference type="Google" id="ProtNLM"/>
    </source>
</evidence>
<dbReference type="SUPFAM" id="SSF52540">
    <property type="entry name" value="P-loop containing nucleoside triphosphate hydrolases"/>
    <property type="match status" value="1"/>
</dbReference>
<sequence length="1208" mass="135148">MLIKELFEKPIDRPINGVIKADQIDDGSKWQELDEYVITRELDNHLRKFFDSYLRSIDASGDPETAGKVGVWVSGFFGSGKSHFLKVLSYLLENNTVSMGGETKRAVDFFDGKIHDAMLAADIKRAVAAETDVILFNIDSKADTGNDDPILTVFTNVFNERLGYSPDHPHIANLERHLGAKGKLDEFKKVYREIAGGEWVDERDAFFLNSDSIKTALARVLGQSEDSFEKWLDNPEVAVNLSPDNFAAWVKQYLDSKGPKHRVVFLVDEIGQFIGQDTHMMLRLQTITENLGTVCGGRAWVIVTSQEDIDAVLGEMRSAKSNDFSKIQGRFKTRLSLSSADVHEVIQARLLDKTANARDALVGVYKDKADILKNQLSFTNVGMTFKPFANDDHFAKVYPFAPYQFQLVQKIFEAIRRVGATGLHLAKGERSMLDAFQTAAKDLSSANVGVLAPLYLFYPSIESFLDTTVKVTIDQAGDNASLEPFDNLVLRTLFLIRYVEEIKGNVDNLVTLFIDRIDADRLAIKKQIEASLQRLERETLVRRNGEDYFFLTDEEKDIGRGIKGIDLHGGEEVKELGRMIFEDVLGGNRKHRFEDTKKDFLFNRFCDQHPYGTRTDDDLAVSAITPLSEDYDDWNEARCLMKSNENGGQVIVKLPADRKLGQELRTYLQTDKFVARTNNGGLPASTVRILQDRAAENRKRLDNLTVHLGELLKNAEFYAAGSKVAVKGGSGDAAIRQSMDYLIRNTFTKLGFLKHIIQDQTALLNEIKAVLNAPDTADQKLKLEGDEGNAQALKEVLAFVSLMDSTSKRVVLHDLIESRFGKRPYGWPEWEVLRLVARLVAAGELSLSMDGALLTRDKIFEVVKTPNKWRSIVVIKRQTVDASLLQQARNLGKNVFAKMGPDGEDALYEFLREQCESWQTNLSGYLKLAETGNYPGKDAIDIGLKLLKLILTEKDSYGFIKRFVTLKVEFENLSDNVSDLDTFYGTQQPTWELLRKKHGEFIVNRKELDHNQDAAAALQQMEVILAHVAPYPLIKDISGLVSKVAAINDEVVNKRRSHALGQIDQHVSEVKDALDHIAASPELRNKCLIELQKLRLTAEKQTSIAHIHQAVAEAVDAKDDALDVIARYVPPKPPADPVTPAGGDTTVAVATKPKVVAPQPVFKKPRVVRPAEMKSGYLKTQADVDAFLGKLRKELEAALAAEEPIEIR</sequence>
<dbReference type="InterPro" id="IPR027417">
    <property type="entry name" value="P-loop_NTPase"/>
</dbReference>
<feature type="domain" description="Probable ATP-binding protein BrxC winged helix-turn-helix" evidence="1">
    <location>
        <begin position="764"/>
        <end position="877"/>
    </location>
</feature>
<gene>
    <name evidence="4" type="ORF">H261_19963</name>
</gene>
<dbReference type="OrthoDB" id="3201900at2"/>
<reference evidence="4 5" key="1">
    <citation type="journal article" date="2014" name="Genome Announc.">
        <title>Draft Genome Sequence of Magnetospirillum sp. Strain SO-1, a Freshwater Magnetotactic Bacterium Isolated from the Ol'khovka River, Russia.</title>
        <authorList>
            <person name="Grouzdev D.S."/>
            <person name="Dziuba M.V."/>
            <person name="Sukhacheva M.S."/>
            <person name="Mardanov A.V."/>
            <person name="Beletskiy A.V."/>
            <person name="Kuznetsov B.B."/>
            <person name="Skryabin K.G."/>
        </authorList>
    </citation>
    <scope>NUCLEOTIDE SEQUENCE [LARGE SCALE GENOMIC DNA]</scope>
    <source>
        <strain evidence="4 5">SO-1</strain>
    </source>
</reference>
<dbReference type="NCBIfam" id="NF033441">
    <property type="entry name" value="BREX_BrxC"/>
    <property type="match status" value="1"/>
</dbReference>
<evidence type="ECO:0000313" key="4">
    <source>
        <dbReference type="EMBL" id="EME68138.1"/>
    </source>
</evidence>
<dbReference type="InterPro" id="IPR058036">
    <property type="entry name" value="BREX_BrxC_4th"/>
</dbReference>
<keyword evidence="5" id="KW-1185">Reference proteome</keyword>
<feature type="domain" description="Probable ATP-binding protein BrxC 4th six-stranded beta-sheet" evidence="3">
    <location>
        <begin position="567"/>
        <end position="742"/>
    </location>
</feature>
<dbReference type="InterPro" id="IPR058038">
    <property type="entry name" value="BREX_BrxC_wHTH"/>
</dbReference>
<dbReference type="PATRIC" id="fig|1244869.3.peg.3972"/>
<dbReference type="Pfam" id="PF25796">
    <property type="entry name" value="BREX_BrxC_4th"/>
    <property type="match status" value="1"/>
</dbReference>
<proteinExistence type="predicted"/>
<dbReference type="Pfam" id="PF25792">
    <property type="entry name" value="BREX_BrxC_helical"/>
    <property type="match status" value="1"/>
</dbReference>
<dbReference type="AlphaFoldDB" id="M3A5S1"/>
<protein>
    <recommendedName>
        <fullName evidence="6">ATPase-like protein</fullName>
    </recommendedName>
</protein>
<dbReference type="Pfam" id="PF25791">
    <property type="entry name" value="WHD_BREX_BrxC"/>
    <property type="match status" value="1"/>
</dbReference>
<dbReference type="RefSeq" id="WP_008621107.1">
    <property type="nucleotide sequence ID" value="NZ_AONQ01000080.1"/>
</dbReference>
<dbReference type="Proteomes" id="UP000011744">
    <property type="component" value="Unassembled WGS sequence"/>
</dbReference>
<dbReference type="InterPro" id="IPR047679">
    <property type="entry name" value="BREX_BrxC"/>
</dbReference>
<evidence type="ECO:0000313" key="5">
    <source>
        <dbReference type="Proteomes" id="UP000011744"/>
    </source>
</evidence>
<dbReference type="InterPro" id="IPR058037">
    <property type="entry name" value="BREX_BrxC_helical"/>
</dbReference>
<name>M3A5S1_9PROT</name>
<dbReference type="STRING" id="1244869.H261_19963"/>
<feature type="domain" description="Probable ATP-binding protein BrxC alpha-helical" evidence="2">
    <location>
        <begin position="885"/>
        <end position="998"/>
    </location>
</feature>
<comment type="caution">
    <text evidence="4">The sequence shown here is derived from an EMBL/GenBank/DDBJ whole genome shotgun (WGS) entry which is preliminary data.</text>
</comment>
<evidence type="ECO:0000259" key="2">
    <source>
        <dbReference type="Pfam" id="PF25792"/>
    </source>
</evidence>
<dbReference type="EMBL" id="AONQ01000080">
    <property type="protein sequence ID" value="EME68138.1"/>
    <property type="molecule type" value="Genomic_DNA"/>
</dbReference>
<dbReference type="eggNOG" id="COG0497">
    <property type="taxonomic scope" value="Bacteria"/>
</dbReference>
<evidence type="ECO:0000259" key="3">
    <source>
        <dbReference type="Pfam" id="PF25796"/>
    </source>
</evidence>
<organism evidence="4 5">
    <name type="scientific">Paramagnetospirillum caucaseum</name>
    <dbReference type="NCBI Taxonomy" id="1244869"/>
    <lineage>
        <taxon>Bacteria</taxon>
        <taxon>Pseudomonadati</taxon>
        <taxon>Pseudomonadota</taxon>
        <taxon>Alphaproteobacteria</taxon>
        <taxon>Rhodospirillales</taxon>
        <taxon>Magnetospirillaceae</taxon>
        <taxon>Paramagnetospirillum</taxon>
    </lineage>
</organism>